<keyword evidence="4 7" id="KW-0812">Transmembrane</keyword>
<dbReference type="PROSITE" id="PS50928">
    <property type="entry name" value="ABC_TM1"/>
    <property type="match status" value="1"/>
</dbReference>
<keyword evidence="10" id="KW-1185">Reference proteome</keyword>
<dbReference type="AlphaFoldDB" id="A0A497YLP0"/>
<evidence type="ECO:0000256" key="2">
    <source>
        <dbReference type="ARBA" id="ARBA00022448"/>
    </source>
</evidence>
<dbReference type="GO" id="GO:0055085">
    <property type="term" value="P:transmembrane transport"/>
    <property type="evidence" value="ECO:0007669"/>
    <property type="project" value="InterPro"/>
</dbReference>
<dbReference type="Gene3D" id="1.10.3720.10">
    <property type="entry name" value="MetI-like"/>
    <property type="match status" value="1"/>
</dbReference>
<dbReference type="InterPro" id="IPR000515">
    <property type="entry name" value="MetI-like"/>
</dbReference>
<comment type="subcellular location">
    <subcellularLocation>
        <location evidence="1 7">Cell membrane</location>
        <topology evidence="1 7">Multi-pass membrane protein</topology>
    </subcellularLocation>
</comment>
<feature type="transmembrane region" description="Helical" evidence="7">
    <location>
        <begin position="286"/>
        <end position="306"/>
    </location>
</feature>
<keyword evidence="2 7" id="KW-0813">Transport</keyword>
<dbReference type="CDD" id="cd06261">
    <property type="entry name" value="TM_PBP2"/>
    <property type="match status" value="1"/>
</dbReference>
<evidence type="ECO:0000259" key="8">
    <source>
        <dbReference type="PROSITE" id="PS50928"/>
    </source>
</evidence>
<evidence type="ECO:0000313" key="9">
    <source>
        <dbReference type="EMBL" id="RLJ86680.1"/>
    </source>
</evidence>
<comment type="similarity">
    <text evidence="7">Belongs to the binding-protein-dependent transport system permease family.</text>
</comment>
<dbReference type="GO" id="GO:0005886">
    <property type="term" value="C:plasma membrane"/>
    <property type="evidence" value="ECO:0007669"/>
    <property type="project" value="UniProtKB-SubCell"/>
</dbReference>
<reference evidence="9 10" key="1">
    <citation type="submission" date="2018-10" db="EMBL/GenBank/DDBJ databases">
        <title>Genomic Encyclopedia of Type Strains, Phase IV (KMG-IV): sequencing the most valuable type-strain genomes for metagenomic binning, comparative biology and taxonomic classification.</title>
        <authorList>
            <person name="Goeker M."/>
        </authorList>
    </citation>
    <scope>NUCLEOTIDE SEQUENCE [LARGE SCALE GENOMIC DNA]</scope>
    <source>
        <strain evidence="9 10">DSM 20549</strain>
    </source>
</reference>
<feature type="transmembrane region" description="Helical" evidence="7">
    <location>
        <begin position="130"/>
        <end position="150"/>
    </location>
</feature>
<evidence type="ECO:0000256" key="5">
    <source>
        <dbReference type="ARBA" id="ARBA00022989"/>
    </source>
</evidence>
<evidence type="ECO:0000313" key="10">
    <source>
        <dbReference type="Proteomes" id="UP000280791"/>
    </source>
</evidence>
<gene>
    <name evidence="9" type="ORF">DFR62_2283</name>
</gene>
<dbReference type="Proteomes" id="UP000280791">
    <property type="component" value="Unassembled WGS sequence"/>
</dbReference>
<protein>
    <submittedName>
        <fullName evidence="9">Lactose ABC transporter membrane protein</fullName>
    </submittedName>
</protein>
<name>A0A497YLP0_9BACL</name>
<keyword evidence="5 7" id="KW-1133">Transmembrane helix</keyword>
<dbReference type="RefSeq" id="WP_121300440.1">
    <property type="nucleotide sequence ID" value="NZ_QBEW01000053.1"/>
</dbReference>
<comment type="caution">
    <text evidence="9">The sequence shown here is derived from an EMBL/GenBank/DDBJ whole genome shotgun (WGS) entry which is preliminary data.</text>
</comment>
<evidence type="ECO:0000256" key="7">
    <source>
        <dbReference type="RuleBase" id="RU363032"/>
    </source>
</evidence>
<feature type="transmembrane region" description="Helical" evidence="7">
    <location>
        <begin position="97"/>
        <end position="118"/>
    </location>
</feature>
<dbReference type="InterPro" id="IPR051393">
    <property type="entry name" value="ABC_transporter_permease"/>
</dbReference>
<evidence type="ECO:0000256" key="4">
    <source>
        <dbReference type="ARBA" id="ARBA00022692"/>
    </source>
</evidence>
<dbReference type="PANTHER" id="PTHR30193">
    <property type="entry name" value="ABC TRANSPORTER PERMEASE PROTEIN"/>
    <property type="match status" value="1"/>
</dbReference>
<dbReference type="SUPFAM" id="SSF161098">
    <property type="entry name" value="MetI-like"/>
    <property type="match status" value="1"/>
</dbReference>
<feature type="transmembrane region" description="Helical" evidence="7">
    <location>
        <begin position="35"/>
        <end position="53"/>
    </location>
</feature>
<dbReference type="PANTHER" id="PTHR30193:SF37">
    <property type="entry name" value="INNER MEMBRANE ABC TRANSPORTER PERMEASE PROTEIN YCJO"/>
    <property type="match status" value="1"/>
</dbReference>
<dbReference type="Pfam" id="PF00528">
    <property type="entry name" value="BPD_transp_1"/>
    <property type="match status" value="1"/>
</dbReference>
<feature type="domain" description="ABC transmembrane type-1" evidence="8">
    <location>
        <begin position="92"/>
        <end position="307"/>
    </location>
</feature>
<keyword evidence="6 7" id="KW-0472">Membrane</keyword>
<feature type="transmembrane region" description="Helical" evidence="7">
    <location>
        <begin position="182"/>
        <end position="203"/>
    </location>
</feature>
<evidence type="ECO:0000256" key="6">
    <source>
        <dbReference type="ARBA" id="ARBA00023136"/>
    </source>
</evidence>
<accession>A0A497YLP0</accession>
<organism evidence="9 10">
    <name type="scientific">Planococcus citreus</name>
    <dbReference type="NCBI Taxonomy" id="1373"/>
    <lineage>
        <taxon>Bacteria</taxon>
        <taxon>Bacillati</taxon>
        <taxon>Bacillota</taxon>
        <taxon>Bacilli</taxon>
        <taxon>Bacillales</taxon>
        <taxon>Caryophanaceae</taxon>
        <taxon>Planococcus</taxon>
    </lineage>
</organism>
<dbReference type="EMBL" id="RCCP01000003">
    <property type="protein sequence ID" value="RLJ86680.1"/>
    <property type="molecule type" value="Genomic_DNA"/>
</dbReference>
<dbReference type="OrthoDB" id="9785347at2"/>
<evidence type="ECO:0000256" key="3">
    <source>
        <dbReference type="ARBA" id="ARBA00022475"/>
    </source>
</evidence>
<keyword evidence="3" id="KW-1003">Cell membrane</keyword>
<sequence>MSQLGTKKAEVDLPVRTKYEESRRQKTGVFFKKKVGWLFIIVSVIAITIFNFYPMVQAFLLSFQSGMGANLEYVGLDNWRRLFGDPTFIAALTNTTIYLLIQVPLMIVLALFFSVLLNDPKLKFKSFFRIAIFLPCVTSLVAYSVVFKYLFGIDGIVNQFLINFGFIPQTINFLADPFWAKVVIILAITWRWTGYNMIFYLAALQNVDKSIYEAAKIDGASSFQQFFQITVPMLKPIILFTSITSTIGTLQIFDEIVNITNGGPGNATISISQYIYNLSFEYTPDFGYASTVSYVIVILVVILSIIQFRVAGEKK</sequence>
<dbReference type="InterPro" id="IPR035906">
    <property type="entry name" value="MetI-like_sf"/>
</dbReference>
<proteinExistence type="inferred from homology"/>
<evidence type="ECO:0000256" key="1">
    <source>
        <dbReference type="ARBA" id="ARBA00004651"/>
    </source>
</evidence>